<feature type="compositionally biased region" description="Pro residues" evidence="1">
    <location>
        <begin position="37"/>
        <end position="55"/>
    </location>
</feature>
<feature type="region of interest" description="Disordered" evidence="1">
    <location>
        <begin position="1"/>
        <end position="56"/>
    </location>
</feature>
<reference evidence="2 3" key="1">
    <citation type="journal article" date="2015" name="Biotechnol. Biofuels">
        <title>Enhanced degradation of softwood versus hardwood by the white-rot fungus Pycnoporus coccineus.</title>
        <authorList>
            <person name="Couturier M."/>
            <person name="Navarro D."/>
            <person name="Chevret D."/>
            <person name="Henrissat B."/>
            <person name="Piumi F."/>
            <person name="Ruiz-Duenas F.J."/>
            <person name="Martinez A.T."/>
            <person name="Grigoriev I.V."/>
            <person name="Riley R."/>
            <person name="Lipzen A."/>
            <person name="Berrin J.G."/>
            <person name="Master E.R."/>
            <person name="Rosso M.N."/>
        </authorList>
    </citation>
    <scope>NUCLEOTIDE SEQUENCE [LARGE SCALE GENOMIC DNA]</scope>
    <source>
        <strain evidence="2 3">BRFM310</strain>
    </source>
</reference>
<dbReference type="AlphaFoldDB" id="A0A1Y2ICP2"/>
<name>A0A1Y2ICP2_TRAC3</name>
<dbReference type="Proteomes" id="UP000193067">
    <property type="component" value="Unassembled WGS sequence"/>
</dbReference>
<protein>
    <submittedName>
        <fullName evidence="2">Uncharacterized protein</fullName>
    </submittedName>
</protein>
<dbReference type="EMBL" id="KZ084141">
    <property type="protein sequence ID" value="OSC98202.1"/>
    <property type="molecule type" value="Genomic_DNA"/>
</dbReference>
<evidence type="ECO:0000313" key="2">
    <source>
        <dbReference type="EMBL" id="OSC98202.1"/>
    </source>
</evidence>
<evidence type="ECO:0000256" key="1">
    <source>
        <dbReference type="SAM" id="MobiDB-lite"/>
    </source>
</evidence>
<sequence>MKTKPSRLKPSGKHPYESTGSHSYVDRSTHEPAQCTPWPPPTPAPPVTVPAPEPNPGHGTVLLRDLCLGQIHKLYPGFQPRSDFDILQLASTRQKGTYADIYAWLDKTYASFTSDDYGRETTDKYSTQMLNKWVDSSGHKPKTGDEFGVFTQPLPDSKYSIRLFPGSVYAAEYFLDFVETETGQPVNHPFEHELWGIPDPDTPHLSVPCSGKLRSVERAAGIKPEDIFPGEEKYMLRDGLTCLLTRPGTRPVRFTVPVRRKKVVDEGVEVLHFPRTIDLES</sequence>
<evidence type="ECO:0000313" key="3">
    <source>
        <dbReference type="Proteomes" id="UP000193067"/>
    </source>
</evidence>
<dbReference type="OrthoDB" id="2628807at2759"/>
<proteinExistence type="predicted"/>
<organism evidence="2 3">
    <name type="scientific">Trametes coccinea (strain BRFM310)</name>
    <name type="common">Pycnoporus coccineus</name>
    <dbReference type="NCBI Taxonomy" id="1353009"/>
    <lineage>
        <taxon>Eukaryota</taxon>
        <taxon>Fungi</taxon>
        <taxon>Dikarya</taxon>
        <taxon>Basidiomycota</taxon>
        <taxon>Agaricomycotina</taxon>
        <taxon>Agaricomycetes</taxon>
        <taxon>Polyporales</taxon>
        <taxon>Polyporaceae</taxon>
        <taxon>Trametes</taxon>
    </lineage>
</organism>
<keyword evidence="3" id="KW-1185">Reference proteome</keyword>
<accession>A0A1Y2ICP2</accession>
<feature type="compositionally biased region" description="Basic residues" evidence="1">
    <location>
        <begin position="1"/>
        <end position="12"/>
    </location>
</feature>
<gene>
    <name evidence="2" type="ORF">PYCCODRAFT_1418218</name>
</gene>